<dbReference type="EMBL" id="POSM01000020">
    <property type="protein sequence ID" value="PNI00017.1"/>
    <property type="molecule type" value="Genomic_DNA"/>
</dbReference>
<sequence length="312" mass="35055">MSTKLISYHGGLSSHITDIIQGNVDVTLGGGELGQGFYLGERSYVAFAWAKQKSEMNNHEDYAVAQFIMDEAQVSCFSIKSFSKGEALDEKAMIKQQNQTRTYTFGVDMVQSPIIGGGGKNALQYKWESSNAQNYLNGGTVYRTQCGQIKKGTNKTLFLSLKTIADGSRASDTVKYFCISDSSWGLVFPEELPDDYYSPGLFYIAVETGTHLLEDCYDFYAVDRDQDVILQLTRSFGQNYVVNTDRFGTFHFWVGDRPFNYSGRDPKLQNKEFRLVIPQDEDMFSLACLDSLFFFYGDGLLDLGKDEGCLDD</sequence>
<accession>A0ABX4W8D3</accession>
<comment type="caution">
    <text evidence="1">The sequence shown here is derived from an EMBL/GenBank/DDBJ whole genome shotgun (WGS) entry which is preliminary data.</text>
</comment>
<dbReference type="Proteomes" id="UP000236547">
    <property type="component" value="Unassembled WGS sequence"/>
</dbReference>
<proteinExistence type="predicted"/>
<protein>
    <submittedName>
        <fullName evidence="1">Uncharacterized protein</fullName>
    </submittedName>
</protein>
<gene>
    <name evidence="1" type="ORF">C1O25_14090</name>
</gene>
<keyword evidence="2" id="KW-1185">Reference proteome</keyword>
<dbReference type="RefSeq" id="WP_102968906.1">
    <property type="nucleotide sequence ID" value="NZ_POSM01000020.1"/>
</dbReference>
<name>A0ABX4W8D3_VIBDI</name>
<organism evidence="1 2">
    <name type="scientific">Vibrio diazotrophicus</name>
    <dbReference type="NCBI Taxonomy" id="685"/>
    <lineage>
        <taxon>Bacteria</taxon>
        <taxon>Pseudomonadati</taxon>
        <taxon>Pseudomonadota</taxon>
        <taxon>Gammaproteobacteria</taxon>
        <taxon>Vibrionales</taxon>
        <taxon>Vibrionaceae</taxon>
        <taxon>Vibrio</taxon>
    </lineage>
</organism>
<evidence type="ECO:0000313" key="2">
    <source>
        <dbReference type="Proteomes" id="UP000236547"/>
    </source>
</evidence>
<evidence type="ECO:0000313" key="1">
    <source>
        <dbReference type="EMBL" id="PNI00017.1"/>
    </source>
</evidence>
<reference evidence="1 2" key="1">
    <citation type="submission" date="2018-01" db="EMBL/GenBank/DDBJ databases">
        <title>Draft genome sequences of six Vibrio diazotrophicus strains isolated from deep-sea sediments of the Baltic Sea.</title>
        <authorList>
            <person name="Castillo D."/>
            <person name="Vandieken V."/>
            <person name="Chiang O."/>
            <person name="Middelboe M."/>
        </authorList>
    </citation>
    <scope>NUCLEOTIDE SEQUENCE [LARGE SCALE GENOMIC DNA]</scope>
    <source>
        <strain evidence="1 2">65.10M</strain>
    </source>
</reference>